<dbReference type="EMBL" id="MOXJ01000004">
    <property type="protein sequence ID" value="PDO11211.1"/>
    <property type="molecule type" value="Genomic_DNA"/>
</dbReference>
<feature type="transmembrane region" description="Helical" evidence="1">
    <location>
        <begin position="454"/>
        <end position="472"/>
    </location>
</feature>
<protein>
    <submittedName>
        <fullName evidence="2">Uncharacterized protein</fullName>
    </submittedName>
</protein>
<feature type="transmembrane region" description="Helical" evidence="1">
    <location>
        <begin position="14"/>
        <end position="35"/>
    </location>
</feature>
<feature type="transmembrane region" description="Helical" evidence="1">
    <location>
        <begin position="313"/>
        <end position="334"/>
    </location>
</feature>
<feature type="transmembrane region" description="Helical" evidence="1">
    <location>
        <begin position="95"/>
        <end position="118"/>
    </location>
</feature>
<proteinExistence type="predicted"/>
<feature type="transmembrane region" description="Helical" evidence="1">
    <location>
        <begin position="286"/>
        <end position="307"/>
    </location>
</feature>
<feature type="transmembrane region" description="Helical" evidence="1">
    <location>
        <begin position="399"/>
        <end position="419"/>
    </location>
</feature>
<feature type="transmembrane region" description="Helical" evidence="1">
    <location>
        <begin position="56"/>
        <end position="75"/>
    </location>
</feature>
<keyword evidence="1" id="KW-0812">Transmembrane</keyword>
<feature type="transmembrane region" description="Helical" evidence="1">
    <location>
        <begin position="370"/>
        <end position="393"/>
    </location>
</feature>
<sequence length="510" mass="57709">MWAAMLMETLTGTVLLPLLLAVVFMFNALLPLTMARQASARLRDHPLAQLWWQSPHPPKTLFALWAAAETAMFWLRDMMFELVAVYALLRFGPGVLGSVLLAMLWIAGVSLAFFMVLYRSFATMWTRVAAPDARDEAFYLARLAVVAIAVWFVVESYLAPFRDAPLAGNPSGSALKSGIVSAVERMRAIALEQWQEVKSTIKQYTGSAVTATVAALFAVVWGMIRSFRADVRWAPRASTLPLHRKNGAFFTVIRRLAGICFPNDPWIWRDVVTIARIRHHTRLPYVLNWAIPPATASVVPFAVMLYRLPSAEMFIVCFWFVAAFAIFQTLWIWYAACPVLHLSGELRMIDATRLSPRTTVGKLLRAKNRLLLLLQAPFFLLLNGLYMLGALHVGGRQTVWLVGWAGLWALWLAVTRAFIGRTAFGARFDAPNLLAVHTDTMEVRWMRQLYDFPLRLALVGLFLAFFYSFFFGRPMRDVFPDATAGVLAFFVVSLYAFRRLQRKLERTEGR</sequence>
<organism evidence="2 3">
    <name type="scientific">Candidatus Reconcilbacillus cellulovorans</name>
    <dbReference type="NCBI Taxonomy" id="1906605"/>
    <lineage>
        <taxon>Bacteria</taxon>
        <taxon>Bacillati</taxon>
        <taxon>Bacillota</taxon>
        <taxon>Bacilli</taxon>
        <taxon>Bacillales</taxon>
        <taxon>Paenibacillaceae</taxon>
        <taxon>Candidatus Reconcilbacillus</taxon>
    </lineage>
</organism>
<evidence type="ECO:0000256" key="1">
    <source>
        <dbReference type="SAM" id="Phobius"/>
    </source>
</evidence>
<feature type="transmembrane region" description="Helical" evidence="1">
    <location>
        <begin position="204"/>
        <end position="224"/>
    </location>
</feature>
<evidence type="ECO:0000313" key="3">
    <source>
        <dbReference type="Proteomes" id="UP000243688"/>
    </source>
</evidence>
<gene>
    <name evidence="2" type="ORF">BLM47_03175</name>
</gene>
<dbReference type="Proteomes" id="UP000243688">
    <property type="component" value="Unassembled WGS sequence"/>
</dbReference>
<feature type="transmembrane region" description="Helical" evidence="1">
    <location>
        <begin position="139"/>
        <end position="159"/>
    </location>
</feature>
<name>A0A2A6E2E8_9BACL</name>
<reference evidence="2 3" key="1">
    <citation type="submission" date="2016-12" db="EMBL/GenBank/DDBJ databases">
        <title>Candidatus Reconcilibacillus cellulovorans genome.</title>
        <authorList>
            <person name="Kolinko S."/>
            <person name="Wu Y.-W."/>
            <person name="Tachea F."/>
            <person name="Denzel E."/>
            <person name="Hiras J."/>
            <person name="Baecker N."/>
            <person name="Chan L.J."/>
            <person name="Eichorst S.A."/>
            <person name="Frey D."/>
            <person name="Adams P.D."/>
            <person name="Pray T."/>
            <person name="Tanjore D."/>
            <person name="Petzold C.J."/>
            <person name="Gladden J.M."/>
            <person name="Simmons B.A."/>
            <person name="Singer S.W."/>
        </authorList>
    </citation>
    <scope>NUCLEOTIDE SEQUENCE [LARGE SCALE GENOMIC DNA]</scope>
    <source>
        <strain evidence="2">JTherm</strain>
    </source>
</reference>
<feature type="transmembrane region" description="Helical" evidence="1">
    <location>
        <begin position="478"/>
        <end position="497"/>
    </location>
</feature>
<evidence type="ECO:0000313" key="2">
    <source>
        <dbReference type="EMBL" id="PDO11211.1"/>
    </source>
</evidence>
<accession>A0A2A6E2E8</accession>
<comment type="caution">
    <text evidence="2">The sequence shown here is derived from an EMBL/GenBank/DDBJ whole genome shotgun (WGS) entry which is preliminary data.</text>
</comment>
<keyword evidence="1" id="KW-1133">Transmembrane helix</keyword>
<keyword evidence="1" id="KW-0472">Membrane</keyword>
<dbReference type="AlphaFoldDB" id="A0A2A6E2E8"/>